<dbReference type="InterPro" id="IPR035595">
    <property type="entry name" value="UDP_glycos_trans_CS"/>
</dbReference>
<sequence>MVAKKNTISILMLPWLAHGHISPFLELAKRLTKKNFHIYMCSTPVNLNSIKKTVTEKYSQSIELVELHLPSLPNLPPYYHTTNGLPPHLMNTLKIAFEMSSPNFSKILQTLNPDLVIYDFIQPWAATFASSMNIPAVQFLTFSAGVLAFAFHMFEKPGEDFPFPEIYLREYEMLQMKKIMEESKDGNSQFDEALRKSLDFILVKTCKEFEGKYMNYFSSLVSKKIVPVGSLIQDTVSGDDNEEITQWLDKKEKNSGVFVSFGSEYFLSKEEIHEVARGLELSKVNFIWVIRFPQGEKNSSIKDALPKGFLERVEDRGMVLEGWAPQAAILKHKSIGGFVSHCGWSSFMESVKFGVPIIAMPMHLDQPMNARLVEYIGFGVEAVRDDNGKLQSEEIAKVIRKVVMEESGEDVRKKVRELCEKMNTEGNEEIDGVVEELVALCNNK</sequence>
<dbReference type="OrthoDB" id="5835829at2759"/>
<dbReference type="Gramene" id="OIT29624">
    <property type="protein sequence ID" value="OIT29624"/>
    <property type="gene ID" value="A4A49_22203"/>
</dbReference>
<dbReference type="CDD" id="cd03784">
    <property type="entry name" value="GT1_Gtf-like"/>
    <property type="match status" value="1"/>
</dbReference>
<dbReference type="PANTHER" id="PTHR48044:SF39">
    <property type="entry name" value="GLYCOSYLTRANSFERASE"/>
    <property type="match status" value="1"/>
</dbReference>
<dbReference type="PROSITE" id="PS00375">
    <property type="entry name" value="UDPGT"/>
    <property type="match status" value="1"/>
</dbReference>
<evidence type="ECO:0000256" key="5">
    <source>
        <dbReference type="RuleBase" id="RU362057"/>
    </source>
</evidence>
<dbReference type="GO" id="GO:0016138">
    <property type="term" value="P:glycoside biosynthetic process"/>
    <property type="evidence" value="ECO:0007669"/>
    <property type="project" value="UniProtKB-ARBA"/>
</dbReference>
<dbReference type="InterPro" id="IPR058980">
    <property type="entry name" value="Glyco_transf_N"/>
</dbReference>
<keyword evidence="9" id="KW-1185">Reference proteome</keyword>
<dbReference type="GeneID" id="109211112"/>
<reference evidence="8 9" key="2">
    <citation type="submission" date="2016-11" db="EMBL/GenBank/DDBJ databases">
        <title>The genome of Nicotiana attenuata.</title>
        <authorList>
            <person name="Xu S."/>
            <person name="Brockmoeller T."/>
            <person name="Gaquerel E."/>
            <person name="Navarro A."/>
            <person name="Kuhl H."/>
            <person name="Gase K."/>
            <person name="Ling Z."/>
            <person name="Zhou W."/>
            <person name="Kreitzer C."/>
            <person name="Stanke M."/>
            <person name="Tang H."/>
            <person name="Lyons E."/>
            <person name="Pandey P."/>
            <person name="Pandey S.P."/>
            <person name="Timmermann B."/>
            <person name="Baldwin I.T."/>
        </authorList>
    </citation>
    <scope>NUCLEOTIDE SEQUENCE [LARGE SCALE GENOMIC DNA]</scope>
    <source>
        <strain evidence="9">cv. UT</strain>
        <strain evidence="8">UT</strain>
        <tissue evidence="8">Leaves</tissue>
    </source>
</reference>
<dbReference type="SUPFAM" id="SSF53756">
    <property type="entry name" value="UDP-Glycosyltransferase/glycogen phosphorylase"/>
    <property type="match status" value="1"/>
</dbReference>
<dbReference type="InterPro" id="IPR002213">
    <property type="entry name" value="UDP_glucos_trans"/>
</dbReference>
<dbReference type="PANTHER" id="PTHR48044">
    <property type="entry name" value="GLYCOSYLTRANSFERASE"/>
    <property type="match status" value="1"/>
</dbReference>
<dbReference type="EMBL" id="MJEQ01001739">
    <property type="protein sequence ID" value="OIT29624.1"/>
    <property type="molecule type" value="Genomic_DNA"/>
</dbReference>
<evidence type="ECO:0000256" key="4">
    <source>
        <dbReference type="RuleBase" id="RU003718"/>
    </source>
</evidence>
<protein>
    <recommendedName>
        <fullName evidence="5">Glycosyltransferase</fullName>
        <ecNumber evidence="5">2.4.1.-</ecNumber>
    </recommendedName>
</protein>
<dbReference type="EMBL" id="KX752147">
    <property type="protein sequence ID" value="AQQ16670.1"/>
    <property type="molecule type" value="Genomic_DNA"/>
</dbReference>
<keyword evidence="3 4" id="KW-0808">Transferase</keyword>
<evidence type="ECO:0000256" key="1">
    <source>
        <dbReference type="ARBA" id="ARBA00009995"/>
    </source>
</evidence>
<feature type="domain" description="Glycosyltransferase N-terminal" evidence="6">
    <location>
        <begin position="7"/>
        <end position="229"/>
    </location>
</feature>
<gene>
    <name evidence="8" type="primary">C12RT1_18</name>
    <name evidence="8" type="ORF">A4A49_22203</name>
    <name evidence="7" type="ORF">NaUGT_g22203</name>
</gene>
<evidence type="ECO:0000313" key="9">
    <source>
        <dbReference type="Proteomes" id="UP000187609"/>
    </source>
</evidence>
<accession>A0A2I2MNF9</accession>
<dbReference type="AlphaFoldDB" id="A0A2I2MNF9"/>
<dbReference type="Pfam" id="PF00201">
    <property type="entry name" value="UDPGT"/>
    <property type="match status" value="1"/>
</dbReference>
<dbReference type="EC" id="2.4.1.-" evidence="5"/>
<dbReference type="Gene3D" id="3.40.50.2000">
    <property type="entry name" value="Glycogen Phosphorylase B"/>
    <property type="match status" value="2"/>
</dbReference>
<comment type="similarity">
    <text evidence="1 4">Belongs to the UDP-glycosyltransferase family.</text>
</comment>
<evidence type="ECO:0000313" key="7">
    <source>
        <dbReference type="EMBL" id="AQQ16670.1"/>
    </source>
</evidence>
<evidence type="ECO:0000259" key="6">
    <source>
        <dbReference type="Pfam" id="PF26168"/>
    </source>
</evidence>
<organism evidence="7">
    <name type="scientific">Nicotiana attenuata</name>
    <name type="common">Coyote tobacco</name>
    <dbReference type="NCBI Taxonomy" id="49451"/>
    <lineage>
        <taxon>Eukaryota</taxon>
        <taxon>Viridiplantae</taxon>
        <taxon>Streptophyta</taxon>
        <taxon>Embryophyta</taxon>
        <taxon>Tracheophyta</taxon>
        <taxon>Spermatophyta</taxon>
        <taxon>Magnoliopsida</taxon>
        <taxon>eudicotyledons</taxon>
        <taxon>Gunneridae</taxon>
        <taxon>Pentapetalae</taxon>
        <taxon>asterids</taxon>
        <taxon>lamiids</taxon>
        <taxon>Solanales</taxon>
        <taxon>Solanaceae</taxon>
        <taxon>Nicotianoideae</taxon>
        <taxon>Nicotianeae</taxon>
        <taxon>Nicotiana</taxon>
    </lineage>
</organism>
<reference evidence="7" key="1">
    <citation type="submission" date="2016-08" db="EMBL/GenBank/DDBJ databases">
        <authorList>
            <person name="Seilhamer J.J."/>
        </authorList>
    </citation>
    <scope>NUCLEOTIDE SEQUENCE</scope>
</reference>
<evidence type="ECO:0000256" key="3">
    <source>
        <dbReference type="ARBA" id="ARBA00022679"/>
    </source>
</evidence>
<dbReference type="Pfam" id="PF26168">
    <property type="entry name" value="Glyco_transf_N"/>
    <property type="match status" value="1"/>
</dbReference>
<keyword evidence="2 4" id="KW-0328">Glycosyltransferase</keyword>
<proteinExistence type="inferred from homology"/>
<dbReference type="GO" id="GO:0008194">
    <property type="term" value="F:UDP-glycosyltransferase activity"/>
    <property type="evidence" value="ECO:0007669"/>
    <property type="project" value="InterPro"/>
</dbReference>
<dbReference type="Proteomes" id="UP000187609">
    <property type="component" value="Unassembled WGS sequence"/>
</dbReference>
<dbReference type="SMR" id="A0A2I2MNF9"/>
<dbReference type="KEGG" id="nau:109211112"/>
<name>A0A2I2MNF9_NICAT</name>
<evidence type="ECO:0000313" key="8">
    <source>
        <dbReference type="EMBL" id="OIT29624.1"/>
    </source>
</evidence>
<evidence type="ECO:0000256" key="2">
    <source>
        <dbReference type="ARBA" id="ARBA00022676"/>
    </source>
</evidence>
<dbReference type="FunFam" id="3.40.50.2000:FF:000060">
    <property type="entry name" value="Glycosyltransferase"/>
    <property type="match status" value="1"/>
</dbReference>